<dbReference type="AlphaFoldDB" id="A0AAC9HJP4"/>
<name>A0AAC9HJP4_NEOTH</name>
<dbReference type="EMBL" id="CP017019">
    <property type="protein sequence ID" value="AOQ25204.1"/>
    <property type="molecule type" value="Genomic_DNA"/>
</dbReference>
<dbReference type="RefSeq" id="WP_069591138.1">
    <property type="nucleotide sequence ID" value="NZ_CP017019.1"/>
</dbReference>
<evidence type="ECO:0000313" key="2">
    <source>
        <dbReference type="EMBL" id="AOQ25204.1"/>
    </source>
</evidence>
<evidence type="ECO:0000259" key="1">
    <source>
        <dbReference type="Pfam" id="PF05729"/>
    </source>
</evidence>
<dbReference type="Gene3D" id="3.40.50.300">
    <property type="entry name" value="P-loop containing nucleotide triphosphate hydrolases"/>
    <property type="match status" value="1"/>
</dbReference>
<accession>A0AAC9HJP4</accession>
<dbReference type="EMBL" id="VCDX01000008">
    <property type="protein sequence ID" value="TYL11861.1"/>
    <property type="molecule type" value="Genomic_DNA"/>
</dbReference>
<dbReference type="Pfam" id="PF05729">
    <property type="entry name" value="NACHT"/>
    <property type="match status" value="1"/>
</dbReference>
<keyword evidence="5" id="KW-1185">Reference proteome</keyword>
<evidence type="ECO:0000313" key="5">
    <source>
        <dbReference type="Proteomes" id="UP000322283"/>
    </source>
</evidence>
<reference evidence="2 4" key="1">
    <citation type="submission" date="2016-08" db="EMBL/GenBank/DDBJ databases">
        <title>Moorella thermoacetica DSM 103132.</title>
        <authorList>
            <person name="Jendresen C.B."/>
            <person name="Redl S.M."/>
            <person name="Jensen T.O."/>
            <person name="Nielsen A.T."/>
        </authorList>
    </citation>
    <scope>NUCLEOTIDE SEQUENCE [LARGE SCALE GENOMIC DNA]</scope>
    <source>
        <strain evidence="2 4">DSM 103132</strain>
    </source>
</reference>
<proteinExistence type="predicted"/>
<dbReference type="InterPro" id="IPR007111">
    <property type="entry name" value="NACHT_NTPase"/>
</dbReference>
<dbReference type="Proteomes" id="UP000094598">
    <property type="component" value="Chromosome"/>
</dbReference>
<sequence length="818" mass="92047">MKDLKKISGARESSAGDDFHLLWAARKALSLLEPNTRLKALGIEGPDKEEADFLDPEGDRLLAVDLAEYFGGECFNTADNVILSQLKYSTRNPEKEWTAARLCEGKDSTGRGSVIRRLADAFERYYSVYGREAVLRKLKLKLVSNRPTSKRLECALCMAQGLLNQHSPRFGTKKVLDLLAEEEHAEIERLFRASGLGSYEFTDFLRVLDFSDCGEQSRFGQKIELVKELGRYGMGEISAQYRALKDLIWDRMMPEAWKQKPLTKYDILPVFGCPTFERVYPAQPKFELPPHVLERKEASELARTVVGSAGKPICLHSSGGKGKTILVQKLEKELPQHSVVIVFDCYGGGIYLNPADTRHTPKRAILQIANELAARTGGPLLLEFNLSPADLLRELLKRLEIAILLIQKLNPDALVVIVIDAADNSVYAAREKNEKSFIHDLLKQPLPSGSRLVVTCRTENKEILNLLEHESFELGGFELSESAAHLRCYFPGATDEQAEEFHRLTNGIPRLQEYALSFRQEGLDAVLASLRPGGKTLEGIFESWFDEARRRAGAPEHIDRICEALIALPRPVPLVYAAALAGVPSGTLESFCVDIRFGVVVENETISFRNQDFEDYLRQRFPNMEDIAGRIADLLYQNRHQDRYAAYHLDTFLVRTGRFEELRDLVFEEELGSIVTDPVEQQEIKLNRIRSALKIAANQKERADIFKLLLIAAETVKTDAAVRKLIMENADLVEKIGDPQTVQRLHLDVGRQEWPVPGLLQCAKVLSRFEATKAKASENLKEAGGWLRWHAGLPEDRRHLYPIESKDIAAGAEAMCRS</sequence>
<evidence type="ECO:0000313" key="4">
    <source>
        <dbReference type="Proteomes" id="UP000094598"/>
    </source>
</evidence>
<dbReference type="SUPFAM" id="SSF52540">
    <property type="entry name" value="P-loop containing nucleoside triphosphate hydrolases"/>
    <property type="match status" value="1"/>
</dbReference>
<reference evidence="3 5" key="2">
    <citation type="submission" date="2019-05" db="EMBL/GenBank/DDBJ databases">
        <title>Genome sequence of Moorella thermoacetica ATCC 33924.</title>
        <authorList>
            <person name="Poehlein A."/>
            <person name="Bengelsdorf F.R."/>
            <person name="Duerre P."/>
            <person name="Daniel R."/>
        </authorList>
    </citation>
    <scope>NUCLEOTIDE SEQUENCE [LARGE SCALE GENOMIC DNA]</scope>
    <source>
        <strain evidence="3 5">ATCC 33924</strain>
    </source>
</reference>
<dbReference type="InterPro" id="IPR027417">
    <property type="entry name" value="P-loop_NTPase"/>
</dbReference>
<protein>
    <submittedName>
        <fullName evidence="2">NACHT domain protein</fullName>
    </submittedName>
</protein>
<organism evidence="2 4">
    <name type="scientific">Neomoorella thermoacetica</name>
    <name type="common">Clostridium thermoaceticum</name>
    <dbReference type="NCBI Taxonomy" id="1525"/>
    <lineage>
        <taxon>Bacteria</taxon>
        <taxon>Bacillati</taxon>
        <taxon>Bacillota</taxon>
        <taxon>Clostridia</taxon>
        <taxon>Neomoorellales</taxon>
        <taxon>Neomoorellaceae</taxon>
        <taxon>Neomoorella</taxon>
    </lineage>
</organism>
<gene>
    <name evidence="2" type="ORF">Maut_02788</name>
    <name evidence="3" type="ORF">MTAT_22990</name>
</gene>
<feature type="domain" description="NACHT" evidence="1">
    <location>
        <begin position="313"/>
        <end position="491"/>
    </location>
</feature>
<evidence type="ECO:0000313" key="3">
    <source>
        <dbReference type="EMBL" id="TYL11861.1"/>
    </source>
</evidence>
<dbReference type="Proteomes" id="UP000322283">
    <property type="component" value="Unassembled WGS sequence"/>
</dbReference>